<comment type="caution">
    <text evidence="5">The sequence shown here is derived from an EMBL/GenBank/DDBJ whole genome shotgun (WGS) entry which is preliminary data.</text>
</comment>
<dbReference type="PANTHER" id="PTHR22935">
    <property type="entry name" value="PENICILLIN-BINDING PROTEIN"/>
    <property type="match status" value="1"/>
</dbReference>
<feature type="domain" description="Beta-lactamase-related" evidence="3">
    <location>
        <begin position="90"/>
        <end position="396"/>
    </location>
</feature>
<name>A0A8K0W043_9PLEO</name>
<dbReference type="SUPFAM" id="SSF56601">
    <property type="entry name" value="beta-lactamase/transpeptidase-like"/>
    <property type="match status" value="1"/>
</dbReference>
<dbReference type="Pfam" id="PF26335">
    <property type="entry name" value="ARB_00930_C"/>
    <property type="match status" value="1"/>
</dbReference>
<protein>
    <submittedName>
        <fullName evidence="5">Beta-lactamase/transpeptidase-like protein</fullName>
    </submittedName>
</protein>
<dbReference type="Proteomes" id="UP000813461">
    <property type="component" value="Unassembled WGS sequence"/>
</dbReference>
<accession>A0A8K0W043</accession>
<evidence type="ECO:0000256" key="2">
    <source>
        <dbReference type="SAM" id="SignalP"/>
    </source>
</evidence>
<keyword evidence="2" id="KW-0732">Signal</keyword>
<proteinExistence type="inferred from homology"/>
<feature type="chain" id="PRO_5035449847" evidence="2">
    <location>
        <begin position="18"/>
        <end position="572"/>
    </location>
</feature>
<keyword evidence="6" id="KW-1185">Reference proteome</keyword>
<dbReference type="InterPro" id="IPR012338">
    <property type="entry name" value="Beta-lactam/transpept-like"/>
</dbReference>
<evidence type="ECO:0000256" key="1">
    <source>
        <dbReference type="ARBA" id="ARBA00038473"/>
    </source>
</evidence>
<comment type="similarity">
    <text evidence="1">Belongs to the beta-lactamase family.</text>
</comment>
<reference evidence="5" key="1">
    <citation type="journal article" date="2021" name="Nat. Commun.">
        <title>Genetic determinants of endophytism in the Arabidopsis root mycobiome.</title>
        <authorList>
            <person name="Mesny F."/>
            <person name="Miyauchi S."/>
            <person name="Thiergart T."/>
            <person name="Pickel B."/>
            <person name="Atanasova L."/>
            <person name="Karlsson M."/>
            <person name="Huettel B."/>
            <person name="Barry K.W."/>
            <person name="Haridas S."/>
            <person name="Chen C."/>
            <person name="Bauer D."/>
            <person name="Andreopoulos W."/>
            <person name="Pangilinan J."/>
            <person name="LaButti K."/>
            <person name="Riley R."/>
            <person name="Lipzen A."/>
            <person name="Clum A."/>
            <person name="Drula E."/>
            <person name="Henrissat B."/>
            <person name="Kohler A."/>
            <person name="Grigoriev I.V."/>
            <person name="Martin F.M."/>
            <person name="Hacquard S."/>
        </authorList>
    </citation>
    <scope>NUCLEOTIDE SEQUENCE</scope>
    <source>
        <strain evidence="5">MPI-SDFR-AT-0120</strain>
    </source>
</reference>
<organism evidence="5 6">
    <name type="scientific">Paraphoma chrysanthemicola</name>
    <dbReference type="NCBI Taxonomy" id="798071"/>
    <lineage>
        <taxon>Eukaryota</taxon>
        <taxon>Fungi</taxon>
        <taxon>Dikarya</taxon>
        <taxon>Ascomycota</taxon>
        <taxon>Pezizomycotina</taxon>
        <taxon>Dothideomycetes</taxon>
        <taxon>Pleosporomycetidae</taxon>
        <taxon>Pleosporales</taxon>
        <taxon>Pleosporineae</taxon>
        <taxon>Phaeosphaeriaceae</taxon>
        <taxon>Paraphoma</taxon>
    </lineage>
</organism>
<evidence type="ECO:0000259" key="3">
    <source>
        <dbReference type="Pfam" id="PF00144"/>
    </source>
</evidence>
<dbReference type="PANTHER" id="PTHR22935:SF95">
    <property type="entry name" value="BETA-LACTAMASE-LIKE 1-RELATED"/>
    <property type="match status" value="1"/>
</dbReference>
<dbReference type="InterPro" id="IPR051478">
    <property type="entry name" value="Beta-lactamase-like_AB/R"/>
</dbReference>
<dbReference type="EMBL" id="JAGMVJ010000006">
    <property type="protein sequence ID" value="KAH7089868.1"/>
    <property type="molecule type" value="Genomic_DNA"/>
</dbReference>
<sequence length="572" mass="63178">MVLLYTVLFAAVAGAICYEASIAHPLPNLDPEDAVLQKAFASINTALTAAATKPEFNVTSFSVEITSSKETLWSYHHTALVRNASRPDVPEVNGDTLYRIASITKTFTVLGILYQHEAGNLSLDDPIDKYIEELRGDDSGAIPWKDITIRSLASQLSGIPRDFAQLDYINNGKSDLLKLPEEVGLPPVSRKGLLDCDEYSFNYEKPCTAEDLLDTVKAKHPLFAPNMKSTYSNVAFELLGLALSRVANQTYRSIIDDTILRPLKMSKSTWAVPPDSSGVIPLQPHYWDYNPGIQDPTGGMYSSSSDLSKYLRYILTHYNALATGVNWINPVSPAEGVNSFYGMPWEIFHTDRALKGSRRTIRFITKAGGLPGYTSIIATVPELDLGFTVLVAGDPGIFWSLLDAVTTSTVHTAEEIAIRQLQEQYVGSYKASAHNLNSSITLVADTRGLVVERFISNGTDVVAAAFTSSHGPSYVQLVPTLLFRDEKKQRGELWRLVVSAERIEGKVGSMWDDFCSTSIDAPLYAGVGFNELVFWDQGQNGRFGEVELSAFRVKMTRTEDSDELKWDEQLEL</sequence>
<dbReference type="InterPro" id="IPR001466">
    <property type="entry name" value="Beta-lactam-related"/>
</dbReference>
<dbReference type="Gene3D" id="3.40.710.10">
    <property type="entry name" value="DD-peptidase/beta-lactamase superfamily"/>
    <property type="match status" value="1"/>
</dbReference>
<dbReference type="Pfam" id="PF00144">
    <property type="entry name" value="Beta-lactamase"/>
    <property type="match status" value="1"/>
</dbReference>
<evidence type="ECO:0000259" key="4">
    <source>
        <dbReference type="Pfam" id="PF26335"/>
    </source>
</evidence>
<dbReference type="InterPro" id="IPR058664">
    <property type="entry name" value="ARB_00930-like_C"/>
</dbReference>
<feature type="signal peptide" evidence="2">
    <location>
        <begin position="1"/>
        <end position="17"/>
    </location>
</feature>
<dbReference type="AlphaFoldDB" id="A0A8K0W043"/>
<evidence type="ECO:0000313" key="6">
    <source>
        <dbReference type="Proteomes" id="UP000813461"/>
    </source>
</evidence>
<feature type="domain" description="Beta-lactamase-like ARB-00930-like C-terminal" evidence="4">
    <location>
        <begin position="417"/>
        <end position="558"/>
    </location>
</feature>
<gene>
    <name evidence="5" type="ORF">FB567DRAFT_311448</name>
</gene>
<evidence type="ECO:0000313" key="5">
    <source>
        <dbReference type="EMBL" id="KAH7089868.1"/>
    </source>
</evidence>
<dbReference type="OrthoDB" id="5946976at2759"/>